<dbReference type="Proteomes" id="UP001328107">
    <property type="component" value="Unassembled WGS sequence"/>
</dbReference>
<protein>
    <submittedName>
        <fullName evidence="1">Uncharacterized protein</fullName>
    </submittedName>
</protein>
<evidence type="ECO:0000313" key="1">
    <source>
        <dbReference type="EMBL" id="GMR56092.1"/>
    </source>
</evidence>
<organism evidence="1 2">
    <name type="scientific">Pristionchus mayeri</name>
    <dbReference type="NCBI Taxonomy" id="1317129"/>
    <lineage>
        <taxon>Eukaryota</taxon>
        <taxon>Metazoa</taxon>
        <taxon>Ecdysozoa</taxon>
        <taxon>Nematoda</taxon>
        <taxon>Chromadorea</taxon>
        <taxon>Rhabditida</taxon>
        <taxon>Rhabditina</taxon>
        <taxon>Diplogasteromorpha</taxon>
        <taxon>Diplogasteroidea</taxon>
        <taxon>Neodiplogasteridae</taxon>
        <taxon>Pristionchus</taxon>
    </lineage>
</organism>
<evidence type="ECO:0000313" key="2">
    <source>
        <dbReference type="Proteomes" id="UP001328107"/>
    </source>
</evidence>
<sequence>MYSGWRSLNEEARGAWEKVMYSACRYLKEEARGAGPKLRYSLWRDLRESLGVIDHSERGRRLTGSLLIPAASSTSRACSLRSTIALFLRNESVP</sequence>
<keyword evidence="2" id="KW-1185">Reference proteome</keyword>
<accession>A0AAN5D5I3</accession>
<proteinExistence type="predicted"/>
<dbReference type="EMBL" id="BTRK01000005">
    <property type="protein sequence ID" value="GMR56092.1"/>
    <property type="molecule type" value="Genomic_DNA"/>
</dbReference>
<dbReference type="AlphaFoldDB" id="A0AAN5D5I3"/>
<comment type="caution">
    <text evidence="1">The sequence shown here is derived from an EMBL/GenBank/DDBJ whole genome shotgun (WGS) entry which is preliminary data.</text>
</comment>
<gene>
    <name evidence="1" type="ORF">PMAYCL1PPCAC_26287</name>
</gene>
<feature type="non-terminal residue" evidence="1">
    <location>
        <position position="94"/>
    </location>
</feature>
<name>A0AAN5D5I3_9BILA</name>
<reference evidence="2" key="1">
    <citation type="submission" date="2022-10" db="EMBL/GenBank/DDBJ databases">
        <title>Genome assembly of Pristionchus species.</title>
        <authorList>
            <person name="Yoshida K."/>
            <person name="Sommer R.J."/>
        </authorList>
    </citation>
    <scope>NUCLEOTIDE SEQUENCE [LARGE SCALE GENOMIC DNA]</scope>
    <source>
        <strain evidence="2">RS5460</strain>
    </source>
</reference>